<gene>
    <name evidence="2" type="ORF">AVDCRST_MAG85-1444</name>
</gene>
<feature type="compositionally biased region" description="Low complexity" evidence="1">
    <location>
        <begin position="276"/>
        <end position="299"/>
    </location>
</feature>
<feature type="compositionally biased region" description="Basic residues" evidence="1">
    <location>
        <begin position="36"/>
        <end position="55"/>
    </location>
</feature>
<feature type="compositionally biased region" description="Basic residues" evidence="1">
    <location>
        <begin position="88"/>
        <end position="106"/>
    </location>
</feature>
<evidence type="ECO:0000313" key="2">
    <source>
        <dbReference type="EMBL" id="CAA9495395.1"/>
    </source>
</evidence>
<feature type="region of interest" description="Disordered" evidence="1">
    <location>
        <begin position="1"/>
        <end position="563"/>
    </location>
</feature>
<dbReference type="AlphaFoldDB" id="A0A6J4SLD0"/>
<feature type="compositionally biased region" description="Basic and acidic residues" evidence="1">
    <location>
        <begin position="369"/>
        <end position="378"/>
    </location>
</feature>
<feature type="compositionally biased region" description="Basic and acidic residues" evidence="1">
    <location>
        <begin position="544"/>
        <end position="555"/>
    </location>
</feature>
<dbReference type="EMBL" id="CADCVT010000158">
    <property type="protein sequence ID" value="CAA9495395.1"/>
    <property type="molecule type" value="Genomic_DNA"/>
</dbReference>
<feature type="compositionally biased region" description="Basic and acidic residues" evidence="1">
    <location>
        <begin position="119"/>
        <end position="138"/>
    </location>
</feature>
<sequence length="563" mass="64727">APRRQRPPARRGRRRVPPVRGRRLRRPEGQGVQGRARQRLRAHRGRRLQDRRRPRRADQRARPRLEDQAGDRQLQDRGVRLRLDPQRRHLQRRPAVARRRVLRRLRARQEGQGARRGRHDPGRADDLDRPARPGEQHHAPAVPRAPELHHRRARRGGRRQRRQPQRRHPARGAGAARDEQGPGDPRRPEPGARRPRQERRRGHRRARRQEAGREPLGDVDQGDLADLGRAFPRHRRRLRAPADVPARAAPDDGRARVHRRGAGSRPAQPRPHLRPGRAAVREPPAVRRGGRPRVPVAGQGLEGGQRGDRPRACHRRRAVEVQRAGARGRQEPGDHPQAPRRPRLLRRGGPAEPRRQGLHRPRGAAHVLLRPDARDQRPRRQHAHPQRVPARGRLRPVRRHQVGQGAREGVLAGARPEQGRHQLQGRLRPARLRRCRPRPEPRRRQGSDAAHPPRGPAGRRGHPPRRPRRRRPRAQGRRRARARRRRRRLEARRRRAEAAGRAAEARRHPARRRRPEARGPASTPGARGHPAVGPRRHQAPADPVPERSPPERRGAPELPPGRM</sequence>
<feature type="compositionally biased region" description="Basic residues" evidence="1">
    <location>
        <begin position="1"/>
        <end position="25"/>
    </location>
</feature>
<feature type="compositionally biased region" description="Basic residues" evidence="1">
    <location>
        <begin position="149"/>
        <end position="170"/>
    </location>
</feature>
<feature type="compositionally biased region" description="Basic residues" evidence="1">
    <location>
        <begin position="457"/>
        <end position="495"/>
    </location>
</feature>
<feature type="compositionally biased region" description="Basic residues" evidence="1">
    <location>
        <begin position="379"/>
        <end position="401"/>
    </location>
</feature>
<feature type="non-terminal residue" evidence="2">
    <location>
        <position position="1"/>
    </location>
</feature>
<feature type="compositionally biased region" description="Basic and acidic residues" evidence="1">
    <location>
        <begin position="437"/>
        <end position="446"/>
    </location>
</feature>
<organism evidence="2">
    <name type="scientific">uncultured Solirubrobacteraceae bacterium</name>
    <dbReference type="NCBI Taxonomy" id="1162706"/>
    <lineage>
        <taxon>Bacteria</taxon>
        <taxon>Bacillati</taxon>
        <taxon>Actinomycetota</taxon>
        <taxon>Thermoleophilia</taxon>
        <taxon>Solirubrobacterales</taxon>
        <taxon>Solirubrobacteraceae</taxon>
        <taxon>environmental samples</taxon>
    </lineage>
</organism>
<feature type="compositionally biased region" description="Basic and acidic residues" evidence="1">
    <location>
        <begin position="176"/>
        <end position="192"/>
    </location>
</feature>
<evidence type="ECO:0000256" key="1">
    <source>
        <dbReference type="SAM" id="MobiDB-lite"/>
    </source>
</evidence>
<proteinExistence type="predicted"/>
<reference evidence="2" key="1">
    <citation type="submission" date="2020-02" db="EMBL/GenBank/DDBJ databases">
        <authorList>
            <person name="Meier V. D."/>
        </authorList>
    </citation>
    <scope>NUCLEOTIDE SEQUENCE</scope>
    <source>
        <strain evidence="2">AVDCRST_MAG85</strain>
    </source>
</reference>
<accession>A0A6J4SLD0</accession>
<feature type="compositionally biased region" description="Basic residues" evidence="1">
    <location>
        <begin position="193"/>
        <end position="207"/>
    </location>
</feature>
<feature type="non-terminal residue" evidence="2">
    <location>
        <position position="563"/>
    </location>
</feature>
<name>A0A6J4SLD0_9ACTN</name>
<feature type="compositionally biased region" description="Basic and acidic residues" evidence="1">
    <location>
        <begin position="56"/>
        <end position="87"/>
    </location>
</feature>
<protein>
    <submittedName>
        <fullName evidence="2">Uncharacterized protein</fullName>
    </submittedName>
</protein>